<reference evidence="2 3" key="1">
    <citation type="submission" date="2023-08" db="EMBL/GenBank/DDBJ databases">
        <title>Genome sequence of Thermaerobacter compostii strain Ins1, a spore-forming filamentous bacterium isolated from a deep geothermal reservoir.</title>
        <authorList>
            <person name="Bregnard D."/>
            <person name="Gonzalez D."/>
            <person name="Junier P."/>
        </authorList>
    </citation>
    <scope>NUCLEOTIDE SEQUENCE [LARGE SCALE GENOMIC DNA]</scope>
    <source>
        <strain evidence="2 3">Ins1</strain>
    </source>
</reference>
<gene>
    <name evidence="2" type="ORF">Q5761_05990</name>
</gene>
<organism evidence="2 3">
    <name type="scientific">Thermaerobacter composti</name>
    <dbReference type="NCBI Taxonomy" id="554949"/>
    <lineage>
        <taxon>Bacteria</taxon>
        <taxon>Bacillati</taxon>
        <taxon>Bacillota</taxon>
        <taxon>Clostridia</taxon>
        <taxon>Eubacteriales</taxon>
        <taxon>Clostridiales Family XVII. Incertae Sedis</taxon>
        <taxon>Thermaerobacter</taxon>
    </lineage>
</organism>
<evidence type="ECO:0000256" key="1">
    <source>
        <dbReference type="SAM" id="MobiDB-lite"/>
    </source>
</evidence>
<protein>
    <recommendedName>
        <fullName evidence="4">Phage tail protein</fullName>
    </recommendedName>
</protein>
<keyword evidence="3" id="KW-1185">Reference proteome</keyword>
<sequence>MPTLPQAKTGYLKGVRGLVLTPLNPDGSMPASPTRHGIKTAQSASVEPETVEGESGELRGGDRVLARFEEHDVVVGVNITLTDARMDAQAAQIIAGGQLLTQDDGAGNQQVIGYVAPTIEEQAQRTPFQAELYVANFNKSGGVDGFIKYTFPFCIGYAPSIEHQDQEWGTPEFEIRARENPATGESYCRWEFVEQLPAELQ</sequence>
<dbReference type="RefSeq" id="WP_318751549.1">
    <property type="nucleotide sequence ID" value="NZ_CP132508.1"/>
</dbReference>
<evidence type="ECO:0000313" key="3">
    <source>
        <dbReference type="Proteomes" id="UP001304683"/>
    </source>
</evidence>
<name>A0ABZ0QUF7_9FIRM</name>
<accession>A0ABZ0QUF7</accession>
<feature type="region of interest" description="Disordered" evidence="1">
    <location>
        <begin position="23"/>
        <end position="58"/>
    </location>
</feature>
<dbReference type="EMBL" id="CP132508">
    <property type="protein sequence ID" value="WPD20178.1"/>
    <property type="molecule type" value="Genomic_DNA"/>
</dbReference>
<evidence type="ECO:0008006" key="4">
    <source>
        <dbReference type="Google" id="ProtNLM"/>
    </source>
</evidence>
<evidence type="ECO:0000313" key="2">
    <source>
        <dbReference type="EMBL" id="WPD20178.1"/>
    </source>
</evidence>
<proteinExistence type="predicted"/>
<dbReference type="Proteomes" id="UP001304683">
    <property type="component" value="Chromosome"/>
</dbReference>